<dbReference type="InterPro" id="IPR036228">
    <property type="entry name" value="ATP_synth_F0_dsu_sf_mt"/>
</dbReference>
<dbReference type="Gene3D" id="6.10.280.70">
    <property type="match status" value="1"/>
</dbReference>
<feature type="compositionally biased region" description="Basic and acidic residues" evidence="10">
    <location>
        <begin position="161"/>
        <end position="176"/>
    </location>
</feature>
<evidence type="ECO:0000256" key="9">
    <source>
        <dbReference type="ARBA" id="ARBA00023136"/>
    </source>
</evidence>
<accession>A0ABY7DHM4</accession>
<dbReference type="PANTHER" id="PTHR12700">
    <property type="entry name" value="ATP SYNTHASE SUBUNIT D, MITOCHONDRIAL"/>
    <property type="match status" value="1"/>
</dbReference>
<comment type="similarity">
    <text evidence="2">Belongs to the ATPase d subunit family.</text>
</comment>
<reference evidence="11" key="1">
    <citation type="submission" date="2022-11" db="EMBL/GenBank/DDBJ databases">
        <title>Centuries of genome instability and evolution in soft-shell clam transmissible cancer (bioRxiv).</title>
        <authorList>
            <person name="Hart S.F.M."/>
            <person name="Yonemitsu M.A."/>
            <person name="Giersch R.M."/>
            <person name="Beal B.F."/>
            <person name="Arriagada G."/>
            <person name="Davis B.W."/>
            <person name="Ostrander E.A."/>
            <person name="Goff S.P."/>
            <person name="Metzger M.J."/>
        </authorList>
    </citation>
    <scope>NUCLEOTIDE SEQUENCE</scope>
    <source>
        <strain evidence="11">MELC-2E11</strain>
        <tissue evidence="11">Siphon/mantle</tissue>
    </source>
</reference>
<evidence type="ECO:0000313" key="12">
    <source>
        <dbReference type="Proteomes" id="UP001164746"/>
    </source>
</evidence>
<evidence type="ECO:0000256" key="10">
    <source>
        <dbReference type="SAM" id="MobiDB-lite"/>
    </source>
</evidence>
<keyword evidence="12" id="KW-1185">Reference proteome</keyword>
<dbReference type="Pfam" id="PF05873">
    <property type="entry name" value="Mt_ATP-synt_D"/>
    <property type="match status" value="1"/>
</dbReference>
<sequence>MARRVAKHAIDWVALSNRIPETQKEAFRLFRTTYDKYAQKVNDLPAELPQINFAEYASKISNKAMLDQFEQMKSRAETYVAGQQIKMKELDIIGTVPPPEKMSIQMFNHYFPNMANNPNFQNPGYMPQHIPQLQTDSTEIGRWNTRDDRYMIQLPLEKEADDAKKYQQMEAEKAQELEAGQQPPAKK</sequence>
<dbReference type="Proteomes" id="UP001164746">
    <property type="component" value="Chromosome 2"/>
</dbReference>
<gene>
    <name evidence="11" type="ORF">MAR_028900</name>
</gene>
<keyword evidence="3" id="KW-0813">Transport</keyword>
<proteinExistence type="inferred from homology"/>
<dbReference type="EMBL" id="CP111013">
    <property type="protein sequence ID" value="WAQ96210.1"/>
    <property type="molecule type" value="Genomic_DNA"/>
</dbReference>
<feature type="region of interest" description="Disordered" evidence="10">
    <location>
        <begin position="161"/>
        <end position="187"/>
    </location>
</feature>
<dbReference type="InterPro" id="IPR008689">
    <property type="entry name" value="ATP_synth_F0_dsu_mt"/>
</dbReference>
<dbReference type="SUPFAM" id="SSF161065">
    <property type="entry name" value="ATP synthase D chain-like"/>
    <property type="match status" value="1"/>
</dbReference>
<evidence type="ECO:0000256" key="3">
    <source>
        <dbReference type="ARBA" id="ARBA00022448"/>
    </source>
</evidence>
<keyword evidence="6" id="KW-0999">Mitochondrion inner membrane</keyword>
<protein>
    <submittedName>
        <fullName evidence="11">ATP5H-like protein</fullName>
    </submittedName>
</protein>
<evidence type="ECO:0000256" key="2">
    <source>
        <dbReference type="ARBA" id="ARBA00006842"/>
    </source>
</evidence>
<evidence type="ECO:0000313" key="11">
    <source>
        <dbReference type="EMBL" id="WAQ96210.1"/>
    </source>
</evidence>
<keyword evidence="7" id="KW-0406">Ion transport</keyword>
<keyword evidence="9" id="KW-0472">Membrane</keyword>
<name>A0ABY7DHM4_MYAAR</name>
<keyword evidence="4" id="KW-0138">CF(0)</keyword>
<evidence type="ECO:0000256" key="5">
    <source>
        <dbReference type="ARBA" id="ARBA00022781"/>
    </source>
</evidence>
<evidence type="ECO:0000256" key="8">
    <source>
        <dbReference type="ARBA" id="ARBA00023128"/>
    </source>
</evidence>
<keyword evidence="5" id="KW-0375">Hydrogen ion transport</keyword>
<evidence type="ECO:0000256" key="4">
    <source>
        <dbReference type="ARBA" id="ARBA00022547"/>
    </source>
</evidence>
<evidence type="ECO:0000256" key="6">
    <source>
        <dbReference type="ARBA" id="ARBA00022792"/>
    </source>
</evidence>
<comment type="subcellular location">
    <subcellularLocation>
        <location evidence="1">Mitochondrion inner membrane</location>
    </subcellularLocation>
</comment>
<keyword evidence="8" id="KW-0496">Mitochondrion</keyword>
<organism evidence="11 12">
    <name type="scientific">Mya arenaria</name>
    <name type="common">Soft-shell clam</name>
    <dbReference type="NCBI Taxonomy" id="6604"/>
    <lineage>
        <taxon>Eukaryota</taxon>
        <taxon>Metazoa</taxon>
        <taxon>Spiralia</taxon>
        <taxon>Lophotrochozoa</taxon>
        <taxon>Mollusca</taxon>
        <taxon>Bivalvia</taxon>
        <taxon>Autobranchia</taxon>
        <taxon>Heteroconchia</taxon>
        <taxon>Euheterodonta</taxon>
        <taxon>Imparidentia</taxon>
        <taxon>Neoheterodontei</taxon>
        <taxon>Myida</taxon>
        <taxon>Myoidea</taxon>
        <taxon>Myidae</taxon>
        <taxon>Mya</taxon>
    </lineage>
</organism>
<evidence type="ECO:0000256" key="1">
    <source>
        <dbReference type="ARBA" id="ARBA00004273"/>
    </source>
</evidence>
<evidence type="ECO:0000256" key="7">
    <source>
        <dbReference type="ARBA" id="ARBA00023065"/>
    </source>
</evidence>